<dbReference type="InterPro" id="IPR026960">
    <property type="entry name" value="RVT-Znf"/>
</dbReference>
<evidence type="ECO:0000313" key="3">
    <source>
        <dbReference type="Proteomes" id="UP000015106"/>
    </source>
</evidence>
<accession>A0A8R7PC19</accession>
<dbReference type="EnsemblPlants" id="TuG1812G0200001892.01.T01">
    <property type="protein sequence ID" value="TuG1812G0200001892.01.T01.cds271899"/>
    <property type="gene ID" value="TuG1812G0200001892.01"/>
</dbReference>
<reference evidence="2" key="2">
    <citation type="submission" date="2018-03" db="EMBL/GenBank/DDBJ databases">
        <title>The Triticum urartu genome reveals the dynamic nature of wheat genome evolution.</title>
        <authorList>
            <person name="Ling H."/>
            <person name="Ma B."/>
            <person name="Shi X."/>
            <person name="Liu H."/>
            <person name="Dong L."/>
            <person name="Sun H."/>
            <person name="Cao Y."/>
            <person name="Gao Q."/>
            <person name="Zheng S."/>
            <person name="Li Y."/>
            <person name="Yu Y."/>
            <person name="Du H."/>
            <person name="Qi M."/>
            <person name="Li Y."/>
            <person name="Yu H."/>
            <person name="Cui Y."/>
            <person name="Wang N."/>
            <person name="Chen C."/>
            <person name="Wu H."/>
            <person name="Zhao Y."/>
            <person name="Zhang J."/>
            <person name="Li Y."/>
            <person name="Zhou W."/>
            <person name="Zhang B."/>
            <person name="Hu W."/>
            <person name="Eijk M."/>
            <person name="Tang J."/>
            <person name="Witsenboer H."/>
            <person name="Zhao S."/>
            <person name="Li Z."/>
            <person name="Zhang A."/>
            <person name="Wang D."/>
            <person name="Liang C."/>
        </authorList>
    </citation>
    <scope>NUCLEOTIDE SEQUENCE [LARGE SCALE GENOMIC DNA]</scope>
    <source>
        <strain evidence="2">cv. G1812</strain>
    </source>
</reference>
<dbReference type="AlphaFoldDB" id="A0A8R7PC19"/>
<dbReference type="Pfam" id="PF13966">
    <property type="entry name" value="zf-RVT"/>
    <property type="match status" value="1"/>
</dbReference>
<dbReference type="Gramene" id="TuG1812G0200001892.01.T01">
    <property type="protein sequence ID" value="TuG1812G0200001892.01.T01.cds271899"/>
    <property type="gene ID" value="TuG1812G0200001892.01"/>
</dbReference>
<evidence type="ECO:0000259" key="1">
    <source>
        <dbReference type="Pfam" id="PF13966"/>
    </source>
</evidence>
<proteinExistence type="predicted"/>
<reference evidence="2" key="3">
    <citation type="submission" date="2022-06" db="UniProtKB">
        <authorList>
            <consortium name="EnsemblPlants"/>
        </authorList>
    </citation>
    <scope>IDENTIFICATION</scope>
</reference>
<sequence>MLKLYWQCQDLDGVERIFWAWAWEKSGAFSVRSAYREIMDRKQNLQAREGSSQGVDHTWKELWKLQVLPKIRVFWWEVVKNMLPCMQELQRRHVSDYVVCPMCGHGDESLFHCLLTCDHAKLFWVEAETIFGIKKPRLHPNTWATDFLDASLVPKRDATIGITVMW</sequence>
<organism evidence="2 3">
    <name type="scientific">Triticum urartu</name>
    <name type="common">Red wild einkorn</name>
    <name type="synonym">Crithodium urartu</name>
    <dbReference type="NCBI Taxonomy" id="4572"/>
    <lineage>
        <taxon>Eukaryota</taxon>
        <taxon>Viridiplantae</taxon>
        <taxon>Streptophyta</taxon>
        <taxon>Embryophyta</taxon>
        <taxon>Tracheophyta</taxon>
        <taxon>Spermatophyta</taxon>
        <taxon>Magnoliopsida</taxon>
        <taxon>Liliopsida</taxon>
        <taxon>Poales</taxon>
        <taxon>Poaceae</taxon>
        <taxon>BOP clade</taxon>
        <taxon>Pooideae</taxon>
        <taxon>Triticodae</taxon>
        <taxon>Triticeae</taxon>
        <taxon>Triticinae</taxon>
        <taxon>Triticum</taxon>
    </lineage>
</organism>
<name>A0A8R7PC19_TRIUA</name>
<evidence type="ECO:0000313" key="2">
    <source>
        <dbReference type="EnsemblPlants" id="TuG1812G0200001892.01.T01.cds271899"/>
    </source>
</evidence>
<dbReference type="Proteomes" id="UP000015106">
    <property type="component" value="Chromosome 2"/>
</dbReference>
<feature type="domain" description="Reverse transcriptase zinc-binding" evidence="1">
    <location>
        <begin position="29"/>
        <end position="124"/>
    </location>
</feature>
<protein>
    <recommendedName>
        <fullName evidence="1">Reverse transcriptase zinc-binding domain-containing protein</fullName>
    </recommendedName>
</protein>
<keyword evidence="3" id="KW-1185">Reference proteome</keyword>
<reference evidence="3" key="1">
    <citation type="journal article" date="2013" name="Nature">
        <title>Draft genome of the wheat A-genome progenitor Triticum urartu.</title>
        <authorList>
            <person name="Ling H.Q."/>
            <person name="Zhao S."/>
            <person name="Liu D."/>
            <person name="Wang J."/>
            <person name="Sun H."/>
            <person name="Zhang C."/>
            <person name="Fan H."/>
            <person name="Li D."/>
            <person name="Dong L."/>
            <person name="Tao Y."/>
            <person name="Gao C."/>
            <person name="Wu H."/>
            <person name="Li Y."/>
            <person name="Cui Y."/>
            <person name="Guo X."/>
            <person name="Zheng S."/>
            <person name="Wang B."/>
            <person name="Yu K."/>
            <person name="Liang Q."/>
            <person name="Yang W."/>
            <person name="Lou X."/>
            <person name="Chen J."/>
            <person name="Feng M."/>
            <person name="Jian J."/>
            <person name="Zhang X."/>
            <person name="Luo G."/>
            <person name="Jiang Y."/>
            <person name="Liu J."/>
            <person name="Wang Z."/>
            <person name="Sha Y."/>
            <person name="Zhang B."/>
            <person name="Wu H."/>
            <person name="Tang D."/>
            <person name="Shen Q."/>
            <person name="Xue P."/>
            <person name="Zou S."/>
            <person name="Wang X."/>
            <person name="Liu X."/>
            <person name="Wang F."/>
            <person name="Yang Y."/>
            <person name="An X."/>
            <person name="Dong Z."/>
            <person name="Zhang K."/>
            <person name="Zhang X."/>
            <person name="Luo M.C."/>
            <person name="Dvorak J."/>
            <person name="Tong Y."/>
            <person name="Wang J."/>
            <person name="Yang H."/>
            <person name="Li Z."/>
            <person name="Wang D."/>
            <person name="Zhang A."/>
            <person name="Wang J."/>
        </authorList>
    </citation>
    <scope>NUCLEOTIDE SEQUENCE</scope>
    <source>
        <strain evidence="3">cv. G1812</strain>
    </source>
</reference>